<keyword evidence="4 7" id="KW-0812">Transmembrane</keyword>
<feature type="domain" description="EamA" evidence="8">
    <location>
        <begin position="139"/>
        <end position="268"/>
    </location>
</feature>
<dbReference type="RefSeq" id="WP_148133490.1">
    <property type="nucleotide sequence ID" value="NZ_CP017634.1"/>
</dbReference>
<organism evidence="9 10">
    <name type="scientific">Formimonas warabiya</name>
    <dbReference type="NCBI Taxonomy" id="1761012"/>
    <lineage>
        <taxon>Bacteria</taxon>
        <taxon>Bacillati</taxon>
        <taxon>Bacillota</taxon>
        <taxon>Clostridia</taxon>
        <taxon>Eubacteriales</taxon>
        <taxon>Peptococcaceae</taxon>
        <taxon>Candidatus Formimonas</taxon>
    </lineage>
</organism>
<evidence type="ECO:0000256" key="7">
    <source>
        <dbReference type="SAM" id="Phobius"/>
    </source>
</evidence>
<feature type="transmembrane region" description="Helical" evidence="7">
    <location>
        <begin position="58"/>
        <end position="79"/>
    </location>
</feature>
<feature type="domain" description="EamA" evidence="8">
    <location>
        <begin position="8"/>
        <end position="128"/>
    </location>
</feature>
<keyword evidence="3" id="KW-1003">Cell membrane</keyword>
<protein>
    <recommendedName>
        <fullName evidence="8">EamA domain-containing protein</fullName>
    </recommendedName>
</protein>
<reference evidence="9 10" key="1">
    <citation type="submission" date="2016-10" db="EMBL/GenBank/DDBJ databases">
        <title>Complete Genome Sequence of Peptococcaceae strain DCMF.</title>
        <authorList>
            <person name="Edwards R.J."/>
            <person name="Holland S.I."/>
            <person name="Deshpande N.P."/>
            <person name="Wong Y.K."/>
            <person name="Ertan H."/>
            <person name="Manefield M."/>
            <person name="Russell T.L."/>
            <person name="Lee M.J."/>
        </authorList>
    </citation>
    <scope>NUCLEOTIDE SEQUENCE [LARGE SCALE GENOMIC DNA]</scope>
    <source>
        <strain evidence="9 10">DCMF</strain>
    </source>
</reference>
<dbReference type="GO" id="GO:0005886">
    <property type="term" value="C:plasma membrane"/>
    <property type="evidence" value="ECO:0007669"/>
    <property type="project" value="UniProtKB-SubCell"/>
</dbReference>
<evidence type="ECO:0000256" key="6">
    <source>
        <dbReference type="ARBA" id="ARBA00023136"/>
    </source>
</evidence>
<feature type="transmembrane region" description="Helical" evidence="7">
    <location>
        <begin position="32"/>
        <end position="51"/>
    </location>
</feature>
<evidence type="ECO:0000259" key="8">
    <source>
        <dbReference type="Pfam" id="PF00892"/>
    </source>
</evidence>
<comment type="subcellular location">
    <subcellularLocation>
        <location evidence="1">Cell membrane</location>
        <topology evidence="1">Multi-pass membrane protein</topology>
    </subcellularLocation>
</comment>
<dbReference type="KEGG" id="fwa:DCMF_05460"/>
<sequence length="287" mass="30437">MRNFFSGPAAVALAAVLWSTGGVFIKSIHADPLLIAAVRTGIAGLVLAPFIRPKELKINIWMLLLVLSYGALAAFVVMGTRWTSAANALALQFTAPLWIFIAHVVIYRKIAYENLLPVVLIALGLGAILLEPASGTSALGNLIGAGSGILFACTTVLFKKVGENNVIGSVSICNLLAAPFIFIFVPPGIGLAEIHVSDWMMLAYLGVFEMGAAYTLYSLGLRTTSAQNATMIALLEPVLNPIWVFIFIGEIPTPYGMVGGTLILLGLISKIVLDVNQKNKPSEIAGK</sequence>
<dbReference type="InterPro" id="IPR051258">
    <property type="entry name" value="Diverse_Substrate_Transporter"/>
</dbReference>
<dbReference type="PANTHER" id="PTHR42920">
    <property type="entry name" value="OS03G0707200 PROTEIN-RELATED"/>
    <property type="match status" value="1"/>
</dbReference>
<dbReference type="AlphaFoldDB" id="A0A3G1KPF5"/>
<dbReference type="SUPFAM" id="SSF103481">
    <property type="entry name" value="Multidrug resistance efflux transporter EmrE"/>
    <property type="match status" value="1"/>
</dbReference>
<dbReference type="Proteomes" id="UP000323521">
    <property type="component" value="Chromosome"/>
</dbReference>
<feature type="transmembrane region" description="Helical" evidence="7">
    <location>
        <begin position="85"/>
        <end position="107"/>
    </location>
</feature>
<gene>
    <name evidence="9" type="ORF">DCMF_05460</name>
</gene>
<dbReference type="Pfam" id="PF00892">
    <property type="entry name" value="EamA"/>
    <property type="match status" value="2"/>
</dbReference>
<evidence type="ECO:0000256" key="3">
    <source>
        <dbReference type="ARBA" id="ARBA00022475"/>
    </source>
</evidence>
<feature type="transmembrane region" description="Helical" evidence="7">
    <location>
        <begin position="165"/>
        <end position="187"/>
    </location>
</feature>
<comment type="similarity">
    <text evidence="2">Belongs to the EamA transporter family.</text>
</comment>
<dbReference type="OrthoDB" id="9814731at2"/>
<dbReference type="InterPro" id="IPR000620">
    <property type="entry name" value="EamA_dom"/>
</dbReference>
<feature type="transmembrane region" description="Helical" evidence="7">
    <location>
        <begin position="139"/>
        <end position="158"/>
    </location>
</feature>
<keyword evidence="10" id="KW-1185">Reference proteome</keyword>
<accession>A0A3G1KPF5</accession>
<name>A0A3G1KPF5_FORW1</name>
<feature type="transmembrane region" description="Helical" evidence="7">
    <location>
        <begin position="114"/>
        <end position="133"/>
    </location>
</feature>
<feature type="transmembrane region" description="Helical" evidence="7">
    <location>
        <begin position="229"/>
        <end position="249"/>
    </location>
</feature>
<proteinExistence type="inferred from homology"/>
<dbReference type="PANTHER" id="PTHR42920:SF5">
    <property type="entry name" value="EAMA DOMAIN-CONTAINING PROTEIN"/>
    <property type="match status" value="1"/>
</dbReference>
<feature type="transmembrane region" description="Helical" evidence="7">
    <location>
        <begin position="199"/>
        <end position="217"/>
    </location>
</feature>
<evidence type="ECO:0000313" key="10">
    <source>
        <dbReference type="Proteomes" id="UP000323521"/>
    </source>
</evidence>
<evidence type="ECO:0000256" key="1">
    <source>
        <dbReference type="ARBA" id="ARBA00004651"/>
    </source>
</evidence>
<dbReference type="EMBL" id="CP017634">
    <property type="protein sequence ID" value="ATW24310.1"/>
    <property type="molecule type" value="Genomic_DNA"/>
</dbReference>
<evidence type="ECO:0000256" key="2">
    <source>
        <dbReference type="ARBA" id="ARBA00007362"/>
    </source>
</evidence>
<evidence type="ECO:0000313" key="9">
    <source>
        <dbReference type="EMBL" id="ATW24310.1"/>
    </source>
</evidence>
<evidence type="ECO:0000256" key="5">
    <source>
        <dbReference type="ARBA" id="ARBA00022989"/>
    </source>
</evidence>
<keyword evidence="5 7" id="KW-1133">Transmembrane helix</keyword>
<evidence type="ECO:0000256" key="4">
    <source>
        <dbReference type="ARBA" id="ARBA00022692"/>
    </source>
</evidence>
<dbReference type="InterPro" id="IPR037185">
    <property type="entry name" value="EmrE-like"/>
</dbReference>
<keyword evidence="6 7" id="KW-0472">Membrane</keyword>
<feature type="transmembrane region" description="Helical" evidence="7">
    <location>
        <begin position="255"/>
        <end position="273"/>
    </location>
</feature>